<comment type="caution">
    <text evidence="3">The sequence shown here is derived from an EMBL/GenBank/DDBJ whole genome shotgun (WGS) entry which is preliminary data.</text>
</comment>
<evidence type="ECO:0000313" key="3">
    <source>
        <dbReference type="EMBL" id="TLU65070.1"/>
    </source>
</evidence>
<name>A0A5R9IHQ4_9GAMM</name>
<gene>
    <name evidence="3" type="ORF">FE810_09080</name>
</gene>
<dbReference type="RefSeq" id="WP_138319740.1">
    <property type="nucleotide sequence ID" value="NZ_VCBC01000008.1"/>
</dbReference>
<dbReference type="EMBL" id="VCBC01000008">
    <property type="protein sequence ID" value="TLU65070.1"/>
    <property type="molecule type" value="Genomic_DNA"/>
</dbReference>
<evidence type="ECO:0000256" key="1">
    <source>
        <dbReference type="ARBA" id="ARBA00022676"/>
    </source>
</evidence>
<accession>A0A5R9IHQ4</accession>
<keyword evidence="2 3" id="KW-0808">Transferase</keyword>
<sequence>MSLEMLESNKVIEMEVDVVNLEGSLTLIHELSFARKGAYVCVSNVHMCMETFDDLTFKNIVNSADMVIPDGRPISWAQKLLGSNRAEQVRGQDIMNALCASSGEKNLNIGFYGGSSDLLLERVVIKLKESFPSIQVTYKYSPPFRALTEEENKAVVDHINDCKVNILFVGIGCPKQEKWMASNKESLNCVMLGVGAAFDFIAGSKKHAPTWIQYLGFEWLFRLCSEPRRLWKRYLKQNPRFLYHFTKQLVQHKLTNRCDID</sequence>
<organism evidence="3 4">
    <name type="scientific">Thalassotalea litorea</name>
    <dbReference type="NCBI Taxonomy" id="2020715"/>
    <lineage>
        <taxon>Bacteria</taxon>
        <taxon>Pseudomonadati</taxon>
        <taxon>Pseudomonadota</taxon>
        <taxon>Gammaproteobacteria</taxon>
        <taxon>Alteromonadales</taxon>
        <taxon>Colwelliaceae</taxon>
        <taxon>Thalassotalea</taxon>
    </lineage>
</organism>
<dbReference type="GO" id="GO:0016758">
    <property type="term" value="F:hexosyltransferase activity"/>
    <property type="evidence" value="ECO:0007669"/>
    <property type="project" value="TreeGrafter"/>
</dbReference>
<dbReference type="PANTHER" id="PTHR34136">
    <property type="match status" value="1"/>
</dbReference>
<dbReference type="CDD" id="cd06533">
    <property type="entry name" value="Glyco_transf_WecG_TagA"/>
    <property type="match status" value="1"/>
</dbReference>
<evidence type="ECO:0000256" key="2">
    <source>
        <dbReference type="ARBA" id="ARBA00022679"/>
    </source>
</evidence>
<dbReference type="AlphaFoldDB" id="A0A5R9IHQ4"/>
<keyword evidence="1" id="KW-0328">Glycosyltransferase</keyword>
<dbReference type="PANTHER" id="PTHR34136:SF1">
    <property type="entry name" value="UDP-N-ACETYL-D-MANNOSAMINURONIC ACID TRANSFERASE"/>
    <property type="match status" value="1"/>
</dbReference>
<proteinExistence type="predicted"/>
<dbReference type="NCBIfam" id="TIGR00696">
    <property type="entry name" value="wecG_tagA_cpsF"/>
    <property type="match status" value="1"/>
</dbReference>
<protein>
    <submittedName>
        <fullName evidence="3">WecB/TagA/CpsF family glycosyltransferase</fullName>
    </submittedName>
</protein>
<evidence type="ECO:0000313" key="4">
    <source>
        <dbReference type="Proteomes" id="UP000307790"/>
    </source>
</evidence>
<reference evidence="3 4" key="1">
    <citation type="submission" date="2019-05" db="EMBL/GenBank/DDBJ databases">
        <title>Genome sequences of Thalassotalea litorea 1K03283.</title>
        <authorList>
            <person name="Zhang D."/>
        </authorList>
    </citation>
    <scope>NUCLEOTIDE SEQUENCE [LARGE SCALE GENOMIC DNA]</scope>
    <source>
        <strain evidence="3 4">MCCC 1K03283</strain>
    </source>
</reference>
<dbReference type="Proteomes" id="UP000307790">
    <property type="component" value="Unassembled WGS sequence"/>
</dbReference>
<dbReference type="OrthoDB" id="9808602at2"/>
<dbReference type="InterPro" id="IPR004629">
    <property type="entry name" value="WecG_TagA_CpsF"/>
</dbReference>
<dbReference type="Pfam" id="PF03808">
    <property type="entry name" value="Glyco_tran_WecG"/>
    <property type="match status" value="1"/>
</dbReference>
<keyword evidence="4" id="KW-1185">Reference proteome</keyword>